<gene>
    <name evidence="1" type="ORF">H9632_17635</name>
</gene>
<name>A0ABR8XSJ5_9BACL</name>
<protein>
    <submittedName>
        <fullName evidence="1">Uncharacterized protein</fullName>
    </submittedName>
</protein>
<evidence type="ECO:0000313" key="1">
    <source>
        <dbReference type="EMBL" id="MBD8034886.1"/>
    </source>
</evidence>
<accession>A0ABR8XSJ5</accession>
<reference evidence="1 2" key="1">
    <citation type="submission" date="2020-08" db="EMBL/GenBank/DDBJ databases">
        <title>A Genomic Blueprint of the Chicken Gut Microbiome.</title>
        <authorList>
            <person name="Gilroy R."/>
            <person name="Ravi A."/>
            <person name="Getino M."/>
            <person name="Pursley I."/>
            <person name="Horton D.L."/>
            <person name="Alikhan N.-F."/>
            <person name="Baker D."/>
            <person name="Gharbi K."/>
            <person name="Hall N."/>
            <person name="Watson M."/>
            <person name="Adriaenssens E.M."/>
            <person name="Foster-Nyarko E."/>
            <person name="Jarju S."/>
            <person name="Secka A."/>
            <person name="Antonio M."/>
            <person name="Oren A."/>
            <person name="Chaudhuri R."/>
            <person name="La Ragione R.M."/>
            <person name="Hildebrand F."/>
            <person name="Pallen M.J."/>
        </authorList>
    </citation>
    <scope>NUCLEOTIDE SEQUENCE [LARGE SCALE GENOMIC DNA]</scope>
    <source>
        <strain evidence="1 2">Sa1YVA6</strain>
    </source>
</reference>
<keyword evidence="2" id="KW-1185">Reference proteome</keyword>
<dbReference type="Proteomes" id="UP000600565">
    <property type="component" value="Unassembled WGS sequence"/>
</dbReference>
<organism evidence="1 2">
    <name type="scientific">Solibacillus merdavium</name>
    <dbReference type="NCBI Taxonomy" id="2762218"/>
    <lineage>
        <taxon>Bacteria</taxon>
        <taxon>Bacillati</taxon>
        <taxon>Bacillota</taxon>
        <taxon>Bacilli</taxon>
        <taxon>Bacillales</taxon>
        <taxon>Caryophanaceae</taxon>
        <taxon>Solibacillus</taxon>
    </lineage>
</organism>
<comment type="caution">
    <text evidence="1">The sequence shown here is derived from an EMBL/GenBank/DDBJ whole genome shotgun (WGS) entry which is preliminary data.</text>
</comment>
<proteinExistence type="predicted"/>
<evidence type="ECO:0000313" key="2">
    <source>
        <dbReference type="Proteomes" id="UP000600565"/>
    </source>
</evidence>
<dbReference type="EMBL" id="JACSPW010000026">
    <property type="protein sequence ID" value="MBD8034886.1"/>
    <property type="molecule type" value="Genomic_DNA"/>
</dbReference>
<sequence>MAVLITILLIFFYSKRLLLFNEVSEFDIANIESARISYPRGLNLYELNSKELEQLRAILDSQEVRKKLIPNIQAFNSDSYIFINGKETETTYSINFDYKRNIIGISENRKPMDQYILKKDSELFFFVQNLIKNNVKEL</sequence>